<feature type="domain" description="SH3b" evidence="3">
    <location>
        <begin position="340"/>
        <end position="412"/>
    </location>
</feature>
<evidence type="ECO:0000313" key="4">
    <source>
        <dbReference type="EMBL" id="VWB48894.1"/>
    </source>
</evidence>
<dbReference type="InterPro" id="IPR000841">
    <property type="entry name" value="Pept_M23A_Blytic"/>
</dbReference>
<feature type="binding site" evidence="2">
    <location>
        <position position="200"/>
    </location>
    <ligand>
        <name>Zn(2+)</name>
        <dbReference type="ChEBI" id="CHEBI:29105"/>
    </ligand>
</feature>
<dbReference type="GO" id="GO:0004222">
    <property type="term" value="F:metalloendopeptidase activity"/>
    <property type="evidence" value="ECO:0007669"/>
    <property type="project" value="InterPro"/>
</dbReference>
<dbReference type="PANTHER" id="PTHR21666">
    <property type="entry name" value="PEPTIDASE-RELATED"/>
    <property type="match status" value="1"/>
</dbReference>
<dbReference type="CDD" id="cd12797">
    <property type="entry name" value="M23_peptidase"/>
    <property type="match status" value="1"/>
</dbReference>
<evidence type="ECO:0000256" key="2">
    <source>
        <dbReference type="PIRSR" id="PIRSR600841-2"/>
    </source>
</evidence>
<keyword evidence="2" id="KW-0479">Metal-binding</keyword>
<dbReference type="InterPro" id="IPR016047">
    <property type="entry name" value="M23ase_b-sheet_dom"/>
</dbReference>
<proteinExistence type="predicted"/>
<dbReference type="AlphaFoldDB" id="A0A9Q9SGR8"/>
<comment type="caution">
    <text evidence="4">The sequence shown here is derived from an EMBL/GenBank/DDBJ whole genome shotgun (WGS) entry which is preliminary data.</text>
</comment>
<dbReference type="GO" id="GO:0006508">
    <property type="term" value="P:proteolysis"/>
    <property type="evidence" value="ECO:0007669"/>
    <property type="project" value="UniProtKB-KW"/>
</dbReference>
<dbReference type="Pfam" id="PF01551">
    <property type="entry name" value="Peptidase_M23"/>
    <property type="match status" value="1"/>
</dbReference>
<dbReference type="Gene3D" id="2.30.30.40">
    <property type="entry name" value="SH3 Domains"/>
    <property type="match status" value="1"/>
</dbReference>
<dbReference type="PANTHER" id="PTHR21666:SF270">
    <property type="entry name" value="MUREIN HYDROLASE ACTIVATOR ENVC"/>
    <property type="match status" value="1"/>
</dbReference>
<dbReference type="EMBL" id="CABVPX010000007">
    <property type="protein sequence ID" value="VWB48894.1"/>
    <property type="molecule type" value="Genomic_DNA"/>
</dbReference>
<name>A0A9Q9SGR8_9BURK</name>
<comment type="cofactor">
    <cofactor evidence="2">
        <name>Zn(2+)</name>
        <dbReference type="ChEBI" id="CHEBI:29105"/>
    </cofactor>
    <text evidence="2">Binds 1 zinc ion per subunit.</text>
</comment>
<evidence type="ECO:0000313" key="5">
    <source>
        <dbReference type="Proteomes" id="UP000494172"/>
    </source>
</evidence>
<dbReference type="PROSITE" id="PS51781">
    <property type="entry name" value="SH3B"/>
    <property type="match status" value="1"/>
</dbReference>
<evidence type="ECO:0000256" key="1">
    <source>
        <dbReference type="PIRSR" id="PIRSR600841-1"/>
    </source>
</evidence>
<feature type="active site" description="Proton donor/acceptor" evidence="1">
    <location>
        <position position="242"/>
    </location>
</feature>
<feature type="binding site" evidence="2">
    <location>
        <position position="187"/>
    </location>
    <ligand>
        <name>Zn(2+)</name>
        <dbReference type="ChEBI" id="CHEBI:29105"/>
    </ligand>
</feature>
<feature type="binding site" evidence="2">
    <location>
        <position position="280"/>
    </location>
    <ligand>
        <name>Zn(2+)</name>
        <dbReference type="ChEBI" id="CHEBI:29105"/>
    </ligand>
</feature>
<accession>A0A9Q9SGR8</accession>
<feature type="active site" description="Proton donor/acceptor" evidence="1">
    <location>
        <position position="278"/>
    </location>
</feature>
<dbReference type="Proteomes" id="UP000494172">
    <property type="component" value="Unassembled WGS sequence"/>
</dbReference>
<dbReference type="InterPro" id="IPR050570">
    <property type="entry name" value="Cell_wall_metabolism_enzyme"/>
</dbReference>
<dbReference type="SUPFAM" id="SSF51261">
    <property type="entry name" value="Duplicated hybrid motif"/>
    <property type="match status" value="1"/>
</dbReference>
<protein>
    <submittedName>
        <fullName evidence="4">LasA protease</fullName>
    </submittedName>
</protein>
<dbReference type="InterPro" id="IPR003646">
    <property type="entry name" value="SH3-like_bac-type"/>
</dbReference>
<keyword evidence="4" id="KW-0378">Hydrolase</keyword>
<keyword evidence="4" id="KW-0645">Protease</keyword>
<dbReference type="PRINTS" id="PR00933">
    <property type="entry name" value="BLYTICPTASE"/>
</dbReference>
<sequence length="423" mass="45243">MIFLKTPYVVNLTMRNSSGRSALNSIQSIIGILLIAASLAETAHAVPIETSLQRSVDEALESRSGKTLKLPAQSDSSLVEAIRTDDVSRWVFGTATQILRDDESADPVTKLFIARNVNGRWIAGVEGSSTFGALLDAAPPTLLAADERKNLASRRTALAPRSAALPQPGLALPWESNAGWYWTGGAHGWSGQSRPYNSLDFSGGNGRVLAARDGYLYKSCERNGSAIVKVVHDNGYATTYYHMVQLTSLNSGTRVRQGEYLGSVGNGLPCGGQTTGPHVHFSLSKDGNDVSVNGMTIGGWQFFEGTGPYSGYAVRNQRRVSPQAWLVNYGSADSGDPPTPVSARVQAPGPANLRSAPSLSAPIVGSLENGRTVQLACHQYGDSVNGNWGATRLWYRLDSNQWISDGFIYTGSYDPVVPECVSS</sequence>
<reference evidence="4 5" key="1">
    <citation type="submission" date="2019-09" db="EMBL/GenBank/DDBJ databases">
        <authorList>
            <person name="Depoorter E."/>
        </authorList>
    </citation>
    <scope>NUCLEOTIDE SEQUENCE [LARGE SCALE GENOMIC DNA]</scope>
    <source>
        <strain evidence="4">LMG 24066</strain>
    </source>
</reference>
<dbReference type="Pfam" id="PF08239">
    <property type="entry name" value="SH3_3"/>
    <property type="match status" value="1"/>
</dbReference>
<evidence type="ECO:0000259" key="3">
    <source>
        <dbReference type="PROSITE" id="PS51781"/>
    </source>
</evidence>
<keyword evidence="2" id="KW-0862">Zinc</keyword>
<dbReference type="Gene3D" id="2.70.70.10">
    <property type="entry name" value="Glucose Permease (Domain IIA)"/>
    <property type="match status" value="1"/>
</dbReference>
<dbReference type="RefSeq" id="WP_407045097.1">
    <property type="nucleotide sequence ID" value="NZ_CABVPX010000007.1"/>
</dbReference>
<gene>
    <name evidence="4" type="ORF">BAR24066_02214</name>
</gene>
<dbReference type="GO" id="GO:0046872">
    <property type="term" value="F:metal ion binding"/>
    <property type="evidence" value="ECO:0007669"/>
    <property type="project" value="UniProtKB-KW"/>
</dbReference>
<organism evidence="4 5">
    <name type="scientific">Burkholderia arboris</name>
    <dbReference type="NCBI Taxonomy" id="488730"/>
    <lineage>
        <taxon>Bacteria</taxon>
        <taxon>Pseudomonadati</taxon>
        <taxon>Pseudomonadota</taxon>
        <taxon>Betaproteobacteria</taxon>
        <taxon>Burkholderiales</taxon>
        <taxon>Burkholderiaceae</taxon>
        <taxon>Burkholderia</taxon>
        <taxon>Burkholderia cepacia complex</taxon>
    </lineage>
</organism>
<dbReference type="InterPro" id="IPR011055">
    <property type="entry name" value="Dup_hybrid_motif"/>
</dbReference>